<evidence type="ECO:0000256" key="1">
    <source>
        <dbReference type="ARBA" id="ARBA00022603"/>
    </source>
</evidence>
<dbReference type="InterPro" id="IPR004398">
    <property type="entry name" value="RNA_MeTrfase_RsmD"/>
</dbReference>
<reference evidence="3 4" key="1">
    <citation type="journal article" date="2008" name="J. Bacteriol.">
        <title>'Candidatus Cloacamonas acidaminovorans': genome sequence reconstruction provides a first glimpse of a new bacterial division.</title>
        <authorList>
            <person name="Pelletier E."/>
            <person name="Kreimeyer A."/>
            <person name="Bocs S."/>
            <person name="Rouy Z."/>
            <person name="Gyapay G."/>
            <person name="Chouari R."/>
            <person name="Riviere D."/>
            <person name="Ganesan A."/>
            <person name="Daegelen P."/>
            <person name="Sghir A."/>
            <person name="Cohen G.N."/>
            <person name="Medigue C."/>
            <person name="Weissenbach J."/>
            <person name="Le Paslier D."/>
        </authorList>
    </citation>
    <scope>NUCLEOTIDE SEQUENCE [LARGE SCALE GENOMIC DNA]</scope>
    <source>
        <strain evidence="4">Evry</strain>
    </source>
</reference>
<organism evidence="3 4">
    <name type="scientific">Cloacimonas acidaminovorans (strain Evry)</name>
    <dbReference type="NCBI Taxonomy" id="459349"/>
    <lineage>
        <taxon>Bacteria</taxon>
        <taxon>Pseudomonadati</taxon>
        <taxon>Candidatus Cloacimonadota</taxon>
        <taxon>Candidatus Cloacimonadia</taxon>
        <taxon>Candidatus Cloacimonadales</taxon>
        <taxon>Candidatus Cloacimonadaceae</taxon>
        <taxon>Candidatus Cloacimonas</taxon>
    </lineage>
</organism>
<keyword evidence="2" id="KW-0808">Transferase</keyword>
<dbReference type="eggNOG" id="COG0742">
    <property type="taxonomic scope" value="Bacteria"/>
</dbReference>
<dbReference type="PIRSF" id="PIRSF004553">
    <property type="entry name" value="CHP00095"/>
    <property type="match status" value="1"/>
</dbReference>
<dbReference type="PANTHER" id="PTHR43542">
    <property type="entry name" value="METHYLTRANSFERASE"/>
    <property type="match status" value="1"/>
</dbReference>
<dbReference type="GO" id="GO:0003676">
    <property type="term" value="F:nucleic acid binding"/>
    <property type="evidence" value="ECO:0007669"/>
    <property type="project" value="InterPro"/>
</dbReference>
<dbReference type="Pfam" id="PF03602">
    <property type="entry name" value="Cons_hypoth95"/>
    <property type="match status" value="1"/>
</dbReference>
<dbReference type="CDD" id="cd02440">
    <property type="entry name" value="AdoMet_MTases"/>
    <property type="match status" value="1"/>
</dbReference>
<evidence type="ECO:0008006" key="5">
    <source>
        <dbReference type="Google" id="ProtNLM"/>
    </source>
</evidence>
<evidence type="ECO:0000313" key="3">
    <source>
        <dbReference type="EMBL" id="CAO81699.1"/>
    </source>
</evidence>
<dbReference type="InterPro" id="IPR029063">
    <property type="entry name" value="SAM-dependent_MTases_sf"/>
</dbReference>
<name>B0VJL4_CLOAI</name>
<dbReference type="Gene3D" id="3.40.50.150">
    <property type="entry name" value="Vaccinia Virus protein VP39"/>
    <property type="match status" value="1"/>
</dbReference>
<accession>B0VJL4</accession>
<evidence type="ECO:0000256" key="2">
    <source>
        <dbReference type="ARBA" id="ARBA00022679"/>
    </source>
</evidence>
<gene>
    <name evidence="3" type="ordered locus">CLOAM1872</name>
</gene>
<dbReference type="PANTHER" id="PTHR43542:SF1">
    <property type="entry name" value="METHYLTRANSFERASE"/>
    <property type="match status" value="1"/>
</dbReference>
<keyword evidence="1" id="KW-0489">Methyltransferase</keyword>
<proteinExistence type="predicted"/>
<evidence type="ECO:0000313" key="4">
    <source>
        <dbReference type="Proteomes" id="UP000002019"/>
    </source>
</evidence>
<dbReference type="KEGG" id="caci:CLOAM1872"/>
<dbReference type="SUPFAM" id="SSF53335">
    <property type="entry name" value="S-adenosyl-L-methionine-dependent methyltransferases"/>
    <property type="match status" value="1"/>
</dbReference>
<sequence length="215" mass="24877">MHRNDNKKHRKEEGIFILIKGYESQMRIITGIYKKRNLFLVPGMSTRPTSSFNREVIFSVLQDYAGCRVLDLFAGSGSLGLETLSRGAVWVDFVEFAPSAINTILQNINLLGCSENCHLWRKKVDVYLKSCENKYDIIFIDPPYDKNLINPTLKLIYEKSLLNEEGSIIVEHSPQEIIAEEFLPYITKEKCFKRSHFTWLRARNNDLSKELSLPK</sequence>
<dbReference type="GO" id="GO:0008168">
    <property type="term" value="F:methyltransferase activity"/>
    <property type="evidence" value="ECO:0007669"/>
    <property type="project" value="UniProtKB-KW"/>
</dbReference>
<dbReference type="Proteomes" id="UP000002019">
    <property type="component" value="Chromosome"/>
</dbReference>
<dbReference type="PROSITE" id="PS00092">
    <property type="entry name" value="N6_MTASE"/>
    <property type="match status" value="1"/>
</dbReference>
<dbReference type="InterPro" id="IPR002052">
    <property type="entry name" value="DNA_methylase_N6_adenine_CS"/>
</dbReference>
<dbReference type="STRING" id="459349.CLOAM1872"/>
<keyword evidence="4" id="KW-1185">Reference proteome</keyword>
<protein>
    <recommendedName>
        <fullName evidence="5">Methyltransferase</fullName>
    </recommendedName>
</protein>
<dbReference type="NCBIfam" id="TIGR00095">
    <property type="entry name" value="16S rRNA (guanine(966)-N(2))-methyltransferase RsmD"/>
    <property type="match status" value="1"/>
</dbReference>
<dbReference type="EMBL" id="CU466930">
    <property type="protein sequence ID" value="CAO81699.1"/>
    <property type="molecule type" value="Genomic_DNA"/>
</dbReference>
<dbReference type="HOGENOM" id="CLU_075826_0_2_0"/>
<dbReference type="GO" id="GO:0031167">
    <property type="term" value="P:rRNA methylation"/>
    <property type="evidence" value="ECO:0007669"/>
    <property type="project" value="InterPro"/>
</dbReference>
<dbReference type="AlphaFoldDB" id="B0VJL4"/>